<dbReference type="Pfam" id="PF00005">
    <property type="entry name" value="ABC_tran"/>
    <property type="match status" value="1"/>
</dbReference>
<sequence>MKLVQLKNINKYYDGSKKNRFHALKEIDISFERGEFIAIIGESGSGKSTLMNLIGGLDSDYSGDIIVEGNNINTYNQKQLDIYRKDKVGFIFQSFNLIPHLSVLDNVTIPMIISGASKSNRVKSGREILKKVGLEKYEDKKPDKLSGGQKQRVAIARALVNNPHIIIADEPTGSLDSHNTDQILNLINEIVKEGKLVIMVTHSEKVASCADRIVEIKDGVIVRGIRNKHIKEYEADLSYEEKYENGKRLNSNLHIKRKNKNLSVFSAVKLALTNMKEKFLRNILISLGASIGIMGVVLMLGFGNGIKTYFNNAMDNYVNPLVIEVNMPEADEEFKDSDNIIDIPKMNSGTSFEEEDFEKLKSIENVDSVEKGYNVIAMGANSVSTDHGGCNIIRLATVSSGILESSLSNGNLPKEGEILINKSVADKLGENIIGQKVKLSILIGETKVKNEFVVSGIYEGAYGDFNSMIKCAFINYSDLEKIYTQNNRELKPNTAYITSSAENYTDGIKLKAEEMGYTGSSQEQMTNLFNEMINITTYVLSGIAAISLVVSSIMILVVLYMSVVERIKEIGILKAVGARKKDIRRIFVSEAFLIGIFSGLAGVGISIVIMKLINRMSLQIFSVDLLLIDTNHIITGICLSVIISIIAGLLPAAKASRLDPVDSLRRE</sequence>
<keyword evidence="5 11" id="KW-0812">Transmembrane</keyword>
<dbReference type="SUPFAM" id="SSF52540">
    <property type="entry name" value="P-loop containing nucleoside triphosphate hydrolases"/>
    <property type="match status" value="1"/>
</dbReference>
<dbReference type="CDD" id="cd03255">
    <property type="entry name" value="ABC_MJ0796_LolCDE_FtsE"/>
    <property type="match status" value="1"/>
</dbReference>
<evidence type="ECO:0000259" key="12">
    <source>
        <dbReference type="PROSITE" id="PS50893"/>
    </source>
</evidence>
<dbReference type="InterPro" id="IPR003593">
    <property type="entry name" value="AAA+_ATPase"/>
</dbReference>
<accession>A0A2S7F7W1</accession>
<evidence type="ECO:0000256" key="11">
    <source>
        <dbReference type="SAM" id="Phobius"/>
    </source>
</evidence>
<dbReference type="AlphaFoldDB" id="A0A2S7F7W1"/>
<dbReference type="RefSeq" id="WP_043663835.1">
    <property type="nucleotide sequence ID" value="NZ_JSEG01000009.1"/>
</dbReference>
<dbReference type="InterPro" id="IPR017911">
    <property type="entry name" value="MacB-like_ATP-bd"/>
</dbReference>
<evidence type="ECO:0000256" key="10">
    <source>
        <dbReference type="ARBA" id="ARBA00038388"/>
    </source>
</evidence>
<gene>
    <name evidence="13" type="ORF">AWN73_16955</name>
</gene>
<keyword evidence="6" id="KW-0547">Nucleotide-binding</keyword>
<reference evidence="13 14" key="1">
    <citation type="submission" date="2016-01" db="EMBL/GenBank/DDBJ databases">
        <title>Characterization of the Clostridium difficile lineages that are prevalent in Hong Kong and China.</title>
        <authorList>
            <person name="Kwok J.S.-L."/>
            <person name="Lam W.-Y."/>
            <person name="Ip M."/>
            <person name="Chan T.-F."/>
            <person name="Hawkey P.M."/>
            <person name="Tsui S.K.-W."/>
        </authorList>
    </citation>
    <scope>NUCLEOTIDE SEQUENCE [LARGE SCALE GENOMIC DNA]</scope>
    <source>
        <strain evidence="13 14">300064</strain>
    </source>
</reference>
<keyword evidence="8 11" id="KW-1133">Transmembrane helix</keyword>
<evidence type="ECO:0000256" key="2">
    <source>
        <dbReference type="ARBA" id="ARBA00022448"/>
    </source>
</evidence>
<dbReference type="PANTHER" id="PTHR42798">
    <property type="entry name" value="LIPOPROTEIN-RELEASING SYSTEM ATP-BINDING PROTEIN LOLD"/>
    <property type="match status" value="1"/>
</dbReference>
<keyword evidence="9 11" id="KW-0472">Membrane</keyword>
<keyword evidence="3" id="KW-1003">Cell membrane</keyword>
<dbReference type="GO" id="GO:0016887">
    <property type="term" value="F:ATP hydrolysis activity"/>
    <property type="evidence" value="ECO:0007669"/>
    <property type="project" value="InterPro"/>
</dbReference>
<dbReference type="Pfam" id="PF12704">
    <property type="entry name" value="MacB_PCD"/>
    <property type="match status" value="1"/>
</dbReference>
<dbReference type="PROSITE" id="PS00211">
    <property type="entry name" value="ABC_TRANSPORTER_1"/>
    <property type="match status" value="1"/>
</dbReference>
<feature type="transmembrane region" description="Helical" evidence="11">
    <location>
        <begin position="633"/>
        <end position="653"/>
    </location>
</feature>
<dbReference type="InterPro" id="IPR027417">
    <property type="entry name" value="P-loop_NTPase"/>
</dbReference>
<dbReference type="GO" id="GO:0005886">
    <property type="term" value="C:plasma membrane"/>
    <property type="evidence" value="ECO:0007669"/>
    <property type="project" value="UniProtKB-SubCell"/>
</dbReference>
<dbReference type="FunFam" id="3.40.50.300:FF:000032">
    <property type="entry name" value="Export ABC transporter ATP-binding protein"/>
    <property type="match status" value="1"/>
</dbReference>
<keyword evidence="4" id="KW-0997">Cell inner membrane</keyword>
<comment type="similarity">
    <text evidence="10">Belongs to the ABC transporter superfamily. Macrolide exporter (TC 3.A.1.122) family.</text>
</comment>
<feature type="transmembrane region" description="Helical" evidence="11">
    <location>
        <begin position="585"/>
        <end position="613"/>
    </location>
</feature>
<keyword evidence="7 13" id="KW-0067">ATP-binding</keyword>
<feature type="transmembrane region" description="Helical" evidence="11">
    <location>
        <begin position="279"/>
        <end position="302"/>
    </location>
</feature>
<dbReference type="InterPro" id="IPR017871">
    <property type="entry name" value="ABC_transporter-like_CS"/>
</dbReference>
<dbReference type="InterPro" id="IPR003838">
    <property type="entry name" value="ABC3_permease_C"/>
</dbReference>
<dbReference type="PANTHER" id="PTHR42798:SF6">
    <property type="entry name" value="CELL DIVISION ATP-BINDING PROTEIN FTSE"/>
    <property type="match status" value="1"/>
</dbReference>
<dbReference type="PROSITE" id="PS50893">
    <property type="entry name" value="ABC_TRANSPORTER_2"/>
    <property type="match status" value="1"/>
</dbReference>
<organism evidence="13 14">
    <name type="scientific">Clostridium butyricum</name>
    <dbReference type="NCBI Taxonomy" id="1492"/>
    <lineage>
        <taxon>Bacteria</taxon>
        <taxon>Bacillati</taxon>
        <taxon>Bacillota</taxon>
        <taxon>Clostridia</taxon>
        <taxon>Eubacteriales</taxon>
        <taxon>Clostridiaceae</taxon>
        <taxon>Clostridium</taxon>
    </lineage>
</organism>
<evidence type="ECO:0000256" key="4">
    <source>
        <dbReference type="ARBA" id="ARBA00022519"/>
    </source>
</evidence>
<dbReference type="InterPro" id="IPR025857">
    <property type="entry name" value="MacB_PCD"/>
</dbReference>
<dbReference type="Gene3D" id="3.40.50.300">
    <property type="entry name" value="P-loop containing nucleotide triphosphate hydrolases"/>
    <property type="match status" value="1"/>
</dbReference>
<proteinExistence type="inferred from homology"/>
<evidence type="ECO:0000256" key="9">
    <source>
        <dbReference type="ARBA" id="ARBA00023136"/>
    </source>
</evidence>
<feature type="domain" description="ABC transporter" evidence="12">
    <location>
        <begin position="4"/>
        <end position="243"/>
    </location>
</feature>
<evidence type="ECO:0000313" key="14">
    <source>
        <dbReference type="Proteomes" id="UP000238081"/>
    </source>
</evidence>
<dbReference type="GO" id="GO:0098796">
    <property type="term" value="C:membrane protein complex"/>
    <property type="evidence" value="ECO:0007669"/>
    <property type="project" value="UniProtKB-ARBA"/>
</dbReference>
<evidence type="ECO:0000313" key="13">
    <source>
        <dbReference type="EMBL" id="PPV13205.1"/>
    </source>
</evidence>
<dbReference type="Proteomes" id="UP000238081">
    <property type="component" value="Unassembled WGS sequence"/>
</dbReference>
<comment type="caution">
    <text evidence="13">The sequence shown here is derived from an EMBL/GenBank/DDBJ whole genome shotgun (WGS) entry which is preliminary data.</text>
</comment>
<evidence type="ECO:0000256" key="5">
    <source>
        <dbReference type="ARBA" id="ARBA00022692"/>
    </source>
</evidence>
<keyword evidence="2" id="KW-0813">Transport</keyword>
<evidence type="ECO:0000256" key="7">
    <source>
        <dbReference type="ARBA" id="ARBA00022840"/>
    </source>
</evidence>
<evidence type="ECO:0000256" key="3">
    <source>
        <dbReference type="ARBA" id="ARBA00022475"/>
    </source>
</evidence>
<dbReference type="InterPro" id="IPR003439">
    <property type="entry name" value="ABC_transporter-like_ATP-bd"/>
</dbReference>
<evidence type="ECO:0000256" key="6">
    <source>
        <dbReference type="ARBA" id="ARBA00022741"/>
    </source>
</evidence>
<dbReference type="EMBL" id="LRDH01000125">
    <property type="protein sequence ID" value="PPV13205.1"/>
    <property type="molecule type" value="Genomic_DNA"/>
</dbReference>
<comment type="subcellular location">
    <subcellularLocation>
        <location evidence="1">Cell inner membrane</location>
        <topology evidence="1">Multi-pass membrane protein</topology>
    </subcellularLocation>
</comment>
<name>A0A2S7F7W1_CLOBU</name>
<dbReference type="SMART" id="SM00382">
    <property type="entry name" value="AAA"/>
    <property type="match status" value="1"/>
</dbReference>
<feature type="transmembrane region" description="Helical" evidence="11">
    <location>
        <begin position="538"/>
        <end position="564"/>
    </location>
</feature>
<dbReference type="GO" id="GO:0022857">
    <property type="term" value="F:transmembrane transporter activity"/>
    <property type="evidence" value="ECO:0007669"/>
    <property type="project" value="UniProtKB-ARBA"/>
</dbReference>
<dbReference type="Pfam" id="PF02687">
    <property type="entry name" value="FtsX"/>
    <property type="match status" value="1"/>
</dbReference>
<protein>
    <submittedName>
        <fullName evidence="13">ABC transporter ATP-binding protein</fullName>
    </submittedName>
</protein>
<evidence type="ECO:0000256" key="8">
    <source>
        <dbReference type="ARBA" id="ARBA00022989"/>
    </source>
</evidence>
<dbReference type="GO" id="GO:0005524">
    <property type="term" value="F:ATP binding"/>
    <property type="evidence" value="ECO:0007669"/>
    <property type="project" value="UniProtKB-KW"/>
</dbReference>
<evidence type="ECO:0000256" key="1">
    <source>
        <dbReference type="ARBA" id="ARBA00004429"/>
    </source>
</evidence>